<organism evidence="3 4">
    <name type="scientific">Scheffersomyces spartinae</name>
    <dbReference type="NCBI Taxonomy" id="45513"/>
    <lineage>
        <taxon>Eukaryota</taxon>
        <taxon>Fungi</taxon>
        <taxon>Dikarya</taxon>
        <taxon>Ascomycota</taxon>
        <taxon>Saccharomycotina</taxon>
        <taxon>Pichiomycetes</taxon>
        <taxon>Debaryomycetaceae</taxon>
        <taxon>Scheffersomyces</taxon>
    </lineage>
</organism>
<dbReference type="CDD" id="cd00170">
    <property type="entry name" value="SEC14"/>
    <property type="match status" value="1"/>
</dbReference>
<dbReference type="RefSeq" id="XP_043049630.1">
    <property type="nucleotide sequence ID" value="XM_043195457.1"/>
</dbReference>
<accession>A0A9P8AI70</accession>
<feature type="region of interest" description="Disordered" evidence="1">
    <location>
        <begin position="1"/>
        <end position="20"/>
    </location>
</feature>
<proteinExistence type="predicted"/>
<reference evidence="3" key="1">
    <citation type="submission" date="2021-03" db="EMBL/GenBank/DDBJ databases">
        <authorList>
            <person name="Palmer J.M."/>
        </authorList>
    </citation>
    <scope>NUCLEOTIDE SEQUENCE</scope>
    <source>
        <strain evidence="3">ARV_011</strain>
    </source>
</reference>
<dbReference type="SMART" id="SM01100">
    <property type="entry name" value="CRAL_TRIO_N"/>
    <property type="match status" value="1"/>
</dbReference>
<feature type="compositionally biased region" description="Pro residues" evidence="1">
    <location>
        <begin position="1"/>
        <end position="12"/>
    </location>
</feature>
<evidence type="ECO:0000259" key="2">
    <source>
        <dbReference type="PROSITE" id="PS50191"/>
    </source>
</evidence>
<comment type="caution">
    <text evidence="3">The sequence shown here is derived from an EMBL/GenBank/DDBJ whole genome shotgun (WGS) entry which is preliminary data.</text>
</comment>
<dbReference type="Gene3D" id="3.40.525.10">
    <property type="entry name" value="CRAL-TRIO lipid binding domain"/>
    <property type="match status" value="1"/>
</dbReference>
<dbReference type="PANTHER" id="PTHR46590:SF1">
    <property type="entry name" value="PHOSPHATIDYLINOSITOL TRANSFER PROTEIN CSR1"/>
    <property type="match status" value="1"/>
</dbReference>
<dbReference type="InterPro" id="IPR052432">
    <property type="entry name" value="PITP/CRAL-TRIO"/>
</dbReference>
<feature type="domain" description="CRAL-TRIO" evidence="2">
    <location>
        <begin position="335"/>
        <end position="483"/>
    </location>
</feature>
<dbReference type="SUPFAM" id="SSF52087">
    <property type="entry name" value="CRAL/TRIO domain"/>
    <property type="match status" value="1"/>
</dbReference>
<dbReference type="OrthoDB" id="43460at2759"/>
<dbReference type="Proteomes" id="UP000790833">
    <property type="component" value="Unassembled WGS sequence"/>
</dbReference>
<dbReference type="SUPFAM" id="SSF46938">
    <property type="entry name" value="CRAL/TRIO N-terminal domain"/>
    <property type="match status" value="1"/>
</dbReference>
<dbReference type="AlphaFoldDB" id="A0A9P8AI70"/>
<feature type="region of interest" description="Disordered" evidence="1">
    <location>
        <begin position="76"/>
        <end position="99"/>
    </location>
</feature>
<dbReference type="InterPro" id="IPR011074">
    <property type="entry name" value="CRAL/TRIO_N_dom"/>
</dbReference>
<dbReference type="PROSITE" id="PS50191">
    <property type="entry name" value="CRAL_TRIO"/>
    <property type="match status" value="1"/>
</dbReference>
<dbReference type="Pfam" id="PF03765">
    <property type="entry name" value="CRAL_TRIO_N"/>
    <property type="match status" value="1"/>
</dbReference>
<dbReference type="InterPro" id="IPR036865">
    <property type="entry name" value="CRAL-TRIO_dom_sf"/>
</dbReference>
<dbReference type="Pfam" id="PF00650">
    <property type="entry name" value="CRAL_TRIO"/>
    <property type="match status" value="1"/>
</dbReference>
<evidence type="ECO:0000256" key="1">
    <source>
        <dbReference type="SAM" id="MobiDB-lite"/>
    </source>
</evidence>
<dbReference type="EMBL" id="JAHMUF010000008">
    <property type="protein sequence ID" value="KAG7194083.1"/>
    <property type="molecule type" value="Genomic_DNA"/>
</dbReference>
<protein>
    <recommendedName>
        <fullName evidence="2">CRAL-TRIO domain-containing protein</fullName>
    </recommendedName>
</protein>
<name>A0A9P8AI70_9ASCO</name>
<dbReference type="InterPro" id="IPR001251">
    <property type="entry name" value="CRAL-TRIO_dom"/>
</dbReference>
<evidence type="ECO:0000313" key="3">
    <source>
        <dbReference type="EMBL" id="KAG7194083.1"/>
    </source>
</evidence>
<dbReference type="PANTHER" id="PTHR46590">
    <property type="entry name" value="PHOSPHATIDYLINOSITOL TRANSFER PROTEIN CSR1-RELATED"/>
    <property type="match status" value="1"/>
</dbReference>
<dbReference type="InterPro" id="IPR036273">
    <property type="entry name" value="CRAL/TRIO_N_dom_sf"/>
</dbReference>
<keyword evidence="4" id="KW-1185">Reference proteome</keyword>
<sequence>MSNPYPKPPKYPTPQSLPGRLHTLSADQEIKFKQTWAYLLKYYGYPIDFPDEDVQYKECFVASTITQMYDNENGMASTALGRSNTRNSVNSSNSRSTVGSKKLKLGGMFGKKKEVEEKAAPVESARLRKIQTQSSMERYNQVTQPDPKIMAIYSNYYKQTFEHSRWYDDSLDDDTYDDGDNLSLERFVTASTSLTDYGEVYPTGSKAGNGNGNGHGYNGNGNGYNGNNGYSNSGSSTSVHHKNLFPLFSEYDPKTLHKTTFNCVSVDHIDNLLLRFVRARKWDIEKAIGMMSKTLQWRATEYPAYDWTLEGDSTSYVNGSCPGLTKNFTTSKCYLRGTDKEGHPIFIFKAKKHLIGDSPLADTQRFAVLTIEWTKLLLQENIDGVDQCTVFFDLSGFSLKNADYGAIKFLAEIFEAHYPETLGFILIHNAPWIFSTVWNIVKNWLDPVVASKIRFTKDYKDLTKFIEPHYIPDYLGGQDNFNAPYPIPTEKHTVPPRRPDGEFARLMKERDDLFVQFIETTQRWVESVNPEVSSKYLQDKMKLGTDLIWNYRQLDKYIRNPGMYDRNGTLIMEIPRNY</sequence>
<feature type="compositionally biased region" description="Low complexity" evidence="1">
    <location>
        <begin position="81"/>
        <end position="99"/>
    </location>
</feature>
<evidence type="ECO:0000313" key="4">
    <source>
        <dbReference type="Proteomes" id="UP000790833"/>
    </source>
</evidence>
<dbReference type="GeneID" id="66118165"/>
<dbReference type="SMART" id="SM00516">
    <property type="entry name" value="SEC14"/>
    <property type="match status" value="1"/>
</dbReference>
<gene>
    <name evidence="3" type="ORF">KQ657_004791</name>
</gene>